<dbReference type="EMBL" id="MU006221">
    <property type="protein sequence ID" value="KAF2829587.1"/>
    <property type="molecule type" value="Genomic_DNA"/>
</dbReference>
<name>A0A6A7AAA6_9PLEO</name>
<dbReference type="InterPro" id="IPR011990">
    <property type="entry name" value="TPR-like_helical_dom_sf"/>
</dbReference>
<dbReference type="SUPFAM" id="SSF52540">
    <property type="entry name" value="P-loop containing nucleoside triphosphate hydrolases"/>
    <property type="match status" value="1"/>
</dbReference>
<dbReference type="PANTHER" id="PTHR46082">
    <property type="entry name" value="ATP/GTP-BINDING PROTEIN-RELATED"/>
    <property type="match status" value="1"/>
</dbReference>
<dbReference type="Proteomes" id="UP000799424">
    <property type="component" value="Unassembled WGS sequence"/>
</dbReference>
<feature type="non-terminal residue" evidence="1">
    <location>
        <position position="880"/>
    </location>
</feature>
<organism evidence="1 2">
    <name type="scientific">Ophiobolus disseminans</name>
    <dbReference type="NCBI Taxonomy" id="1469910"/>
    <lineage>
        <taxon>Eukaryota</taxon>
        <taxon>Fungi</taxon>
        <taxon>Dikarya</taxon>
        <taxon>Ascomycota</taxon>
        <taxon>Pezizomycotina</taxon>
        <taxon>Dothideomycetes</taxon>
        <taxon>Pleosporomycetidae</taxon>
        <taxon>Pleosporales</taxon>
        <taxon>Pleosporineae</taxon>
        <taxon>Phaeosphaeriaceae</taxon>
        <taxon>Ophiobolus</taxon>
    </lineage>
</organism>
<dbReference type="PANTHER" id="PTHR46082:SF6">
    <property type="entry name" value="AAA+ ATPASE DOMAIN-CONTAINING PROTEIN-RELATED"/>
    <property type="match status" value="1"/>
</dbReference>
<dbReference type="Gene3D" id="1.25.40.10">
    <property type="entry name" value="Tetratricopeptide repeat domain"/>
    <property type="match status" value="1"/>
</dbReference>
<evidence type="ECO:0008006" key="3">
    <source>
        <dbReference type="Google" id="ProtNLM"/>
    </source>
</evidence>
<accession>A0A6A7AAA6</accession>
<dbReference type="OrthoDB" id="5086500at2759"/>
<evidence type="ECO:0000313" key="1">
    <source>
        <dbReference type="EMBL" id="KAF2829587.1"/>
    </source>
</evidence>
<sequence length="880" mass="101914">MTELFDSLGAGNLVRDLQATLGVLEKINVSGAEPEVASLVEQVSDLVDIVQEFDSLATRERRHPSIHLKIRSPSALLHLRAVLDSTATLINECSPFVRPLRSSLESFIHERDAVGYLGTENHLENQAWYEETYSALRLLAELLRALFTATDLLQYQDIDDEDAQLLKDRSSTATKLHFQIELVEQKLHSNVEHDTFEVREALKAAKEVTVYIPPTPNQHFIVPRRVRAYYTGRIAQLATLEVAFRDPTLPTQQVFVIYGLSGSGKTELAVRFAEEYRHKFWGVFYVDGVAPNAKAAKHWLITRALPWLLLIDNVDEDRIRIRELLPQGSKGCCIITTRNPAHVEYGNTGDRYLELLPMEPQEAEDLLINAAEEPKPLATLIVDSARTICQALGYLPLALDQAAKAIRLGICNWAEYLVYFDRQIRRIRRNLHGRSNSRSREKEYVREDKHSIKVFSTYEILYESLQSSPNASYQDAIELLHVFSYFHFQNIRLDFLINSAVNPLKEMEQQGQDAKQMKEILEKLEKPPRTPWLMAFREVRAFVRMKLATPTPLPEVLRNRNWLNLNALEDEIHVRLREALGVLIERSLVMRQDRNSGQYSMHRLVHKWVRERPEMSTSHQALWCQVSMTTLAFSIRRPPHGDTENEARLRRELLPHIRHVCEHQTEIERRLQENSEQTSRLWLLKKSYGRLEAEQDVRFARVYGETGHFDEAQKLQERALTFVSTRLGADHPIAIGLSLLVSQSLWEMSEMDKAVQRQRRARQMCLDTWGEDHPLTLDVTDLLGSALYLKGRWLEAQSLHICNTEKFRTLYGAKHEKTLKSIRNTARLHYRWMDYDRATELYQVSWQGMKDIRGETHLETLFCLEDLAMSYVRLEEDENP</sequence>
<dbReference type="Pfam" id="PF13424">
    <property type="entry name" value="TPR_12"/>
    <property type="match status" value="1"/>
</dbReference>
<proteinExistence type="predicted"/>
<dbReference type="SUPFAM" id="SSF48452">
    <property type="entry name" value="TPR-like"/>
    <property type="match status" value="1"/>
</dbReference>
<dbReference type="Gene3D" id="3.40.50.300">
    <property type="entry name" value="P-loop containing nucleotide triphosphate hydrolases"/>
    <property type="match status" value="1"/>
</dbReference>
<dbReference type="AlphaFoldDB" id="A0A6A7AAA6"/>
<dbReference type="InterPro" id="IPR053137">
    <property type="entry name" value="NLR-like"/>
</dbReference>
<gene>
    <name evidence="1" type="ORF">CC86DRAFT_437443</name>
</gene>
<dbReference type="InterPro" id="IPR027417">
    <property type="entry name" value="P-loop_NTPase"/>
</dbReference>
<evidence type="ECO:0000313" key="2">
    <source>
        <dbReference type="Proteomes" id="UP000799424"/>
    </source>
</evidence>
<reference evidence="1" key="1">
    <citation type="journal article" date="2020" name="Stud. Mycol.">
        <title>101 Dothideomycetes genomes: a test case for predicting lifestyles and emergence of pathogens.</title>
        <authorList>
            <person name="Haridas S."/>
            <person name="Albert R."/>
            <person name="Binder M."/>
            <person name="Bloem J."/>
            <person name="Labutti K."/>
            <person name="Salamov A."/>
            <person name="Andreopoulos B."/>
            <person name="Baker S."/>
            <person name="Barry K."/>
            <person name="Bills G."/>
            <person name="Bluhm B."/>
            <person name="Cannon C."/>
            <person name="Castanera R."/>
            <person name="Culley D."/>
            <person name="Daum C."/>
            <person name="Ezra D."/>
            <person name="Gonzalez J."/>
            <person name="Henrissat B."/>
            <person name="Kuo A."/>
            <person name="Liang C."/>
            <person name="Lipzen A."/>
            <person name="Lutzoni F."/>
            <person name="Magnuson J."/>
            <person name="Mondo S."/>
            <person name="Nolan M."/>
            <person name="Ohm R."/>
            <person name="Pangilinan J."/>
            <person name="Park H.-J."/>
            <person name="Ramirez L."/>
            <person name="Alfaro M."/>
            <person name="Sun H."/>
            <person name="Tritt A."/>
            <person name="Yoshinaga Y."/>
            <person name="Zwiers L.-H."/>
            <person name="Turgeon B."/>
            <person name="Goodwin S."/>
            <person name="Spatafora J."/>
            <person name="Crous P."/>
            <person name="Grigoriev I."/>
        </authorList>
    </citation>
    <scope>NUCLEOTIDE SEQUENCE</scope>
    <source>
        <strain evidence="1">CBS 113818</strain>
    </source>
</reference>
<protein>
    <recommendedName>
        <fullName evidence="3">AAA+ ATPase domain-containing protein</fullName>
    </recommendedName>
</protein>
<dbReference type="Pfam" id="PF13374">
    <property type="entry name" value="TPR_10"/>
    <property type="match status" value="1"/>
</dbReference>
<keyword evidence="2" id="KW-1185">Reference proteome</keyword>